<feature type="transmembrane region" description="Helical" evidence="1">
    <location>
        <begin position="52"/>
        <end position="71"/>
    </location>
</feature>
<dbReference type="HOGENOM" id="CLU_1915260_0_0_6"/>
<evidence type="ECO:0000313" key="2">
    <source>
        <dbReference type="EMBL" id="ABI41996.1"/>
    </source>
</evidence>
<keyword evidence="1" id="KW-0812">Transmembrane</keyword>
<gene>
    <name evidence="2" type="ordered locus">Shewmr7_0997</name>
</gene>
<organism evidence="2">
    <name type="scientific">Shewanella sp. (strain MR-7)</name>
    <dbReference type="NCBI Taxonomy" id="60481"/>
    <lineage>
        <taxon>Bacteria</taxon>
        <taxon>Pseudomonadati</taxon>
        <taxon>Pseudomonadota</taxon>
        <taxon>Gammaproteobacteria</taxon>
        <taxon>Alteromonadales</taxon>
        <taxon>Shewanellaceae</taxon>
        <taxon>Shewanella</taxon>
    </lineage>
</organism>
<evidence type="ECO:0000256" key="1">
    <source>
        <dbReference type="SAM" id="Phobius"/>
    </source>
</evidence>
<dbReference type="AlphaFoldDB" id="Q0HY09"/>
<accession>Q0HY09</accession>
<feature type="transmembrane region" description="Helical" evidence="1">
    <location>
        <begin position="80"/>
        <end position="98"/>
    </location>
</feature>
<keyword evidence="1" id="KW-0472">Membrane</keyword>
<proteinExistence type="predicted"/>
<protein>
    <submittedName>
        <fullName evidence="2">Uncharacterized protein</fullName>
    </submittedName>
</protein>
<sequence length="135" mass="15615">MDTLKRLAEKNKAQEKHRRNEYFLTTVMMLVLSPSFFGIAIDVGLIESSVNFNLWLYGLGALCFGLPLAAMGDLMLFTRWLKLLGLIAAECWFVYFWAFQMQSWLAFVPLGPVFICLQIQMPRIKQQDKCKQNII</sequence>
<keyword evidence="1" id="KW-1133">Transmembrane helix</keyword>
<dbReference type="KEGG" id="shm:Shewmr7_0997"/>
<name>Q0HY09_SHESR</name>
<dbReference type="EMBL" id="CP000444">
    <property type="protein sequence ID" value="ABI41996.1"/>
    <property type="molecule type" value="Genomic_DNA"/>
</dbReference>
<reference evidence="2" key="1">
    <citation type="submission" date="2006-08" db="EMBL/GenBank/DDBJ databases">
        <title>Complete sequence of Chromosome1 of Shewanella sp. MR-7.</title>
        <authorList>
            <consortium name="US DOE Joint Genome Institute"/>
            <person name="Copeland A."/>
            <person name="Lucas S."/>
            <person name="Lapidus A."/>
            <person name="Barry K."/>
            <person name="Detter J.C."/>
            <person name="Glavina del Rio T."/>
            <person name="Hammon N."/>
            <person name="Israni S."/>
            <person name="Dalin E."/>
            <person name="Tice H."/>
            <person name="Pitluck S."/>
            <person name="Kiss H."/>
            <person name="Brettin T."/>
            <person name="Bruce D."/>
            <person name="Han C."/>
            <person name="Tapia R."/>
            <person name="Gilna P."/>
            <person name="Schmutz J."/>
            <person name="Larimer F."/>
            <person name="Land M."/>
            <person name="Hauser L."/>
            <person name="Kyrpides N."/>
            <person name="Mikhailova N."/>
            <person name="Nealson K."/>
            <person name="Konstantinidis K."/>
            <person name="Klappenbach J."/>
            <person name="Tiedje J."/>
            <person name="Richardson P."/>
        </authorList>
    </citation>
    <scope>NUCLEOTIDE SEQUENCE</scope>
    <source>
        <strain evidence="2">MR-7</strain>
    </source>
</reference>
<feature type="transmembrane region" description="Helical" evidence="1">
    <location>
        <begin position="21"/>
        <end position="46"/>
    </location>
</feature>